<reference evidence="1 2" key="1">
    <citation type="submission" date="2018-01" db="EMBL/GenBank/DDBJ databases">
        <title>Bacillus asahii Genome sequencing and assembly.</title>
        <authorList>
            <person name="Jiang H."/>
            <person name="Feng Y."/>
            <person name="Zhao F."/>
            <person name="Lin X."/>
        </authorList>
    </citation>
    <scope>NUCLEOTIDE SEQUENCE [LARGE SCALE GENOMIC DNA]</scope>
    <source>
        <strain evidence="1 2">OM18</strain>
    </source>
</reference>
<dbReference type="AlphaFoldDB" id="A0A3Q9RNA8"/>
<evidence type="ECO:0000313" key="1">
    <source>
        <dbReference type="EMBL" id="AZV43473.1"/>
    </source>
</evidence>
<dbReference type="EMBL" id="CP026095">
    <property type="protein sequence ID" value="AZV43473.1"/>
    <property type="molecule type" value="Genomic_DNA"/>
</dbReference>
<dbReference type="Proteomes" id="UP000283095">
    <property type="component" value="Chromosome"/>
</dbReference>
<evidence type="ECO:0000313" key="2">
    <source>
        <dbReference type="Proteomes" id="UP000283095"/>
    </source>
</evidence>
<protein>
    <submittedName>
        <fullName evidence="1">Transposase</fullName>
    </submittedName>
</protein>
<accession>A0A3Q9RNA8</accession>
<name>A0A3Q9RNA8_9BACI</name>
<organism evidence="1 2">
    <name type="scientific">Peribacillus asahii</name>
    <dbReference type="NCBI Taxonomy" id="228899"/>
    <lineage>
        <taxon>Bacteria</taxon>
        <taxon>Bacillati</taxon>
        <taxon>Bacillota</taxon>
        <taxon>Bacilli</taxon>
        <taxon>Bacillales</taxon>
        <taxon>Bacillaceae</taxon>
        <taxon>Peribacillus</taxon>
    </lineage>
</organism>
<proteinExistence type="predicted"/>
<sequence>MDKVISQMAGKGRIKSTDIDKVLGSFIDTSALLCSDTAKNYKKFAKDKGLQHEMVNMRKGIYVRKSIYHIQHVNAYRKRLKQFTERFQGVETKYLYNYLYWFRYLEQAKKVAQKERVRQLLLSAVHKSNYATVEMFRIA</sequence>
<dbReference type="KEGG" id="pasa:BAOM_2864"/>
<gene>
    <name evidence="1" type="ORF">BAOM_2864</name>
</gene>
<dbReference type="NCBIfam" id="NF033547">
    <property type="entry name" value="transpos_IS1595"/>
    <property type="match status" value="1"/>
</dbReference>